<dbReference type="RefSeq" id="XP_060335121.1">
    <property type="nucleotide sequence ID" value="XM_060472147.1"/>
</dbReference>
<reference evidence="1" key="1">
    <citation type="submission" date="2023-06" db="EMBL/GenBank/DDBJ databases">
        <authorList>
            <consortium name="Lawrence Berkeley National Laboratory"/>
            <person name="Ahrendt S."/>
            <person name="Sahu N."/>
            <person name="Indic B."/>
            <person name="Wong-Bajracharya J."/>
            <person name="Merenyi Z."/>
            <person name="Ke H.-M."/>
            <person name="Monk M."/>
            <person name="Kocsube S."/>
            <person name="Drula E."/>
            <person name="Lipzen A."/>
            <person name="Balint B."/>
            <person name="Henrissat B."/>
            <person name="Andreopoulos B."/>
            <person name="Martin F.M."/>
            <person name="Harder C.B."/>
            <person name="Rigling D."/>
            <person name="Ford K.L."/>
            <person name="Foster G.D."/>
            <person name="Pangilinan J."/>
            <person name="Papanicolaou A."/>
            <person name="Barry K."/>
            <person name="LaButti K."/>
            <person name="Viragh M."/>
            <person name="Koriabine M."/>
            <person name="Yan M."/>
            <person name="Riley R."/>
            <person name="Champramary S."/>
            <person name="Plett K.L."/>
            <person name="Tsai I.J."/>
            <person name="Slot J."/>
            <person name="Sipos G."/>
            <person name="Plett J."/>
            <person name="Nagy L.G."/>
            <person name="Grigoriev I.V."/>
        </authorList>
    </citation>
    <scope>NUCLEOTIDE SEQUENCE</scope>
    <source>
        <strain evidence="1">CCBAS 213</strain>
    </source>
</reference>
<keyword evidence="2" id="KW-1185">Reference proteome</keyword>
<comment type="caution">
    <text evidence="1">The sequence shown here is derived from an EMBL/GenBank/DDBJ whole genome shotgun (WGS) entry which is preliminary data.</text>
</comment>
<dbReference type="AlphaFoldDB" id="A0AA39T4E7"/>
<gene>
    <name evidence="1" type="ORF">EV420DRAFT_1520183</name>
</gene>
<protein>
    <submittedName>
        <fullName evidence="1">Uncharacterized protein</fullName>
    </submittedName>
</protein>
<proteinExistence type="predicted"/>
<dbReference type="EMBL" id="JAUEPS010000007">
    <property type="protein sequence ID" value="KAK0463811.1"/>
    <property type="molecule type" value="Genomic_DNA"/>
</dbReference>
<dbReference type="GeneID" id="85355695"/>
<dbReference type="Proteomes" id="UP001175211">
    <property type="component" value="Unassembled WGS sequence"/>
</dbReference>
<name>A0AA39T4E7_ARMTA</name>
<accession>A0AA39T4E7</accession>
<evidence type="ECO:0000313" key="2">
    <source>
        <dbReference type="Proteomes" id="UP001175211"/>
    </source>
</evidence>
<sequence>MRFRLYVKGCCRGIAVFDDERLSRILVRSWVGCRISHRLLMRCPRRSPFYVTVVLACRCIFRLAVRSIYGSVPEHDLTSCLVSLKYVVSYCCSDICVGTQRSRTCDDTSLLMIYLAKTSILAYREHGVELPLSARGLGKIFRVASMSEWDAGDEGSCYGVGYTLHVYL</sequence>
<evidence type="ECO:0000313" key="1">
    <source>
        <dbReference type="EMBL" id="KAK0463811.1"/>
    </source>
</evidence>
<organism evidence="1 2">
    <name type="scientific">Armillaria tabescens</name>
    <name type="common">Ringless honey mushroom</name>
    <name type="synonym">Agaricus tabescens</name>
    <dbReference type="NCBI Taxonomy" id="1929756"/>
    <lineage>
        <taxon>Eukaryota</taxon>
        <taxon>Fungi</taxon>
        <taxon>Dikarya</taxon>
        <taxon>Basidiomycota</taxon>
        <taxon>Agaricomycotina</taxon>
        <taxon>Agaricomycetes</taxon>
        <taxon>Agaricomycetidae</taxon>
        <taxon>Agaricales</taxon>
        <taxon>Marasmiineae</taxon>
        <taxon>Physalacriaceae</taxon>
        <taxon>Desarmillaria</taxon>
    </lineage>
</organism>